<reference evidence="1" key="1">
    <citation type="submission" date="2021-03" db="EMBL/GenBank/DDBJ databases">
        <authorList>
            <person name="Bekaert M."/>
        </authorList>
    </citation>
    <scope>NUCLEOTIDE SEQUENCE</scope>
</reference>
<evidence type="ECO:0000313" key="1">
    <source>
        <dbReference type="EMBL" id="CAG2212543.1"/>
    </source>
</evidence>
<name>A0A8S3S279_MYTED</name>
<evidence type="ECO:0000313" key="2">
    <source>
        <dbReference type="Proteomes" id="UP000683360"/>
    </source>
</evidence>
<gene>
    <name evidence="1" type="ORF">MEDL_26479</name>
</gene>
<protein>
    <submittedName>
        <fullName evidence="1">Uncharacterized protein</fullName>
    </submittedName>
</protein>
<dbReference type="AlphaFoldDB" id="A0A8S3S279"/>
<proteinExistence type="predicted"/>
<organism evidence="1 2">
    <name type="scientific">Mytilus edulis</name>
    <name type="common">Blue mussel</name>
    <dbReference type="NCBI Taxonomy" id="6550"/>
    <lineage>
        <taxon>Eukaryota</taxon>
        <taxon>Metazoa</taxon>
        <taxon>Spiralia</taxon>
        <taxon>Lophotrochozoa</taxon>
        <taxon>Mollusca</taxon>
        <taxon>Bivalvia</taxon>
        <taxon>Autobranchia</taxon>
        <taxon>Pteriomorphia</taxon>
        <taxon>Mytilida</taxon>
        <taxon>Mytiloidea</taxon>
        <taxon>Mytilidae</taxon>
        <taxon>Mytilinae</taxon>
        <taxon>Mytilus</taxon>
    </lineage>
</organism>
<keyword evidence="2" id="KW-1185">Reference proteome</keyword>
<dbReference type="Proteomes" id="UP000683360">
    <property type="component" value="Unassembled WGS sequence"/>
</dbReference>
<comment type="caution">
    <text evidence="1">The sequence shown here is derived from an EMBL/GenBank/DDBJ whole genome shotgun (WGS) entry which is preliminary data.</text>
</comment>
<dbReference type="EMBL" id="CAJPWZ010001300">
    <property type="protein sequence ID" value="CAG2212543.1"/>
    <property type="molecule type" value="Genomic_DNA"/>
</dbReference>
<accession>A0A8S3S279</accession>
<sequence>MLQEYNDISYLALISPRIQSEEFGCPSDISTLISPRIQSEEFECPSGISTLSCQEYNQMSLGVHLRSFVIWYLLISPSDIHLDVNIAKNTIRGVYCPSDISTLISPRATIRSLGVHPDISTLISPRIQSEEFGCPSDISTLISPRIQSESLVSIWYLDVNIARIQSEEFGCPSDISTLISQSEEFGCQISRR</sequence>